<dbReference type="CDD" id="cd21128">
    <property type="entry name" value="SPASM_rSAM"/>
    <property type="match status" value="1"/>
</dbReference>
<dbReference type="Proteomes" id="UP000824261">
    <property type="component" value="Unassembled WGS sequence"/>
</dbReference>
<keyword evidence="1" id="KW-0949">S-adenosyl-L-methionine</keyword>
<gene>
    <name evidence="6" type="ORF">IAA69_00530</name>
</gene>
<evidence type="ECO:0000313" key="6">
    <source>
        <dbReference type="EMBL" id="HIR00754.1"/>
    </source>
</evidence>
<proteinExistence type="predicted"/>
<dbReference type="Pfam" id="PF04055">
    <property type="entry name" value="Radical_SAM"/>
    <property type="match status" value="1"/>
</dbReference>
<evidence type="ECO:0000256" key="2">
    <source>
        <dbReference type="ARBA" id="ARBA00022723"/>
    </source>
</evidence>
<reference evidence="6" key="1">
    <citation type="submission" date="2020-10" db="EMBL/GenBank/DDBJ databases">
        <authorList>
            <person name="Gilroy R."/>
        </authorList>
    </citation>
    <scope>NUCLEOTIDE SEQUENCE</scope>
    <source>
        <strain evidence="6">ChiGjej1B1-2707</strain>
    </source>
</reference>
<dbReference type="CDD" id="cd01335">
    <property type="entry name" value="Radical_SAM"/>
    <property type="match status" value="1"/>
</dbReference>
<dbReference type="PANTHER" id="PTHR43524:SF1">
    <property type="entry name" value="RADICAL SAM SUPERFAMILY PROTEIN"/>
    <property type="match status" value="1"/>
</dbReference>
<name>A0A9D1D256_9ACTN</name>
<accession>A0A9D1D256</accession>
<keyword evidence="3" id="KW-0408">Iron</keyword>
<dbReference type="SFLD" id="SFLDS00029">
    <property type="entry name" value="Radical_SAM"/>
    <property type="match status" value="1"/>
</dbReference>
<evidence type="ECO:0000256" key="4">
    <source>
        <dbReference type="ARBA" id="ARBA00023014"/>
    </source>
</evidence>
<dbReference type="GO" id="GO:0046872">
    <property type="term" value="F:metal ion binding"/>
    <property type="evidence" value="ECO:0007669"/>
    <property type="project" value="UniProtKB-KW"/>
</dbReference>
<dbReference type="EMBL" id="DVGB01000004">
    <property type="protein sequence ID" value="HIR00754.1"/>
    <property type="molecule type" value="Genomic_DNA"/>
</dbReference>
<dbReference type="PROSITE" id="PS51918">
    <property type="entry name" value="RADICAL_SAM"/>
    <property type="match status" value="1"/>
</dbReference>
<feature type="domain" description="Radical SAM core" evidence="5">
    <location>
        <begin position="103"/>
        <end position="311"/>
    </location>
</feature>
<keyword evidence="2" id="KW-0479">Metal-binding</keyword>
<sequence length="479" mass="53938">MKATDAIKRSTLNALVDYITEDPEPHIEKIMSMLDTVLPDSLFPTQRQAFKGAIERKDNWYQLIMRIMDLNPEVRNALIKTFLVEGNLLAWPVQEKMREKHQCNIPWAILLDPTSACNLHCTGCWAAEYGNKLNLSFDDIDSIIEQGKELGVHVYIYTGGEPLVRKKDVIALCEKHADCTFLSFTNATLIDEDFCQDMLRVKNFVPAISVEGFEQATDARRGEGTYAKVTHAMELLKQHGLPFGVSCCYTSQNASSIASEAYFDWMVEQGVLFCWIFTYMPVGVNAPTDLMASAEQRKDLYRFVRDMRSKKPLFTLDFWNDGEFVGGCIAGGRRYLHINAAGDVEPCVFAHYSNANIHDVSLLEALKSPLFMAYYENQPFDGNLLRPCPILDNTGRLADMVDATGARSTDLEHEENAHDLCAKCASAAAEWKPVAESLWNDPDDAQFAKRHDPAQGMAVTDLEKFERLGRTDTHTMPFA</sequence>
<dbReference type="GO" id="GO:0003824">
    <property type="term" value="F:catalytic activity"/>
    <property type="evidence" value="ECO:0007669"/>
    <property type="project" value="InterPro"/>
</dbReference>
<comment type="caution">
    <text evidence="6">The sequence shown here is derived from an EMBL/GenBank/DDBJ whole genome shotgun (WGS) entry which is preliminary data.</text>
</comment>
<reference evidence="6" key="2">
    <citation type="journal article" date="2021" name="PeerJ">
        <title>Extensive microbial diversity within the chicken gut microbiome revealed by metagenomics and culture.</title>
        <authorList>
            <person name="Gilroy R."/>
            <person name="Ravi A."/>
            <person name="Getino M."/>
            <person name="Pursley I."/>
            <person name="Horton D.L."/>
            <person name="Alikhan N.F."/>
            <person name="Baker D."/>
            <person name="Gharbi K."/>
            <person name="Hall N."/>
            <person name="Watson M."/>
            <person name="Adriaenssens E.M."/>
            <person name="Foster-Nyarko E."/>
            <person name="Jarju S."/>
            <person name="Secka A."/>
            <person name="Antonio M."/>
            <person name="Oren A."/>
            <person name="Chaudhuri R.R."/>
            <person name="La Ragione R."/>
            <person name="Hildebrand F."/>
            <person name="Pallen M.J."/>
        </authorList>
    </citation>
    <scope>NUCLEOTIDE SEQUENCE</scope>
    <source>
        <strain evidence="6">ChiGjej1B1-2707</strain>
    </source>
</reference>
<keyword evidence="4" id="KW-0411">Iron-sulfur</keyword>
<dbReference type="GO" id="GO:0051536">
    <property type="term" value="F:iron-sulfur cluster binding"/>
    <property type="evidence" value="ECO:0007669"/>
    <property type="project" value="UniProtKB-KW"/>
</dbReference>
<dbReference type="PANTHER" id="PTHR43524">
    <property type="entry name" value="RADICAL SAM SUPERFAMILY PROTEIN"/>
    <property type="match status" value="1"/>
</dbReference>
<evidence type="ECO:0000256" key="3">
    <source>
        <dbReference type="ARBA" id="ARBA00023004"/>
    </source>
</evidence>
<dbReference type="SFLD" id="SFLDG01067">
    <property type="entry name" value="SPASM/twitch_domain_containing"/>
    <property type="match status" value="1"/>
</dbReference>
<protein>
    <submittedName>
        <fullName evidence="6">Radical SAM protein</fullName>
    </submittedName>
</protein>
<dbReference type="InterPro" id="IPR013785">
    <property type="entry name" value="Aldolase_TIM"/>
</dbReference>
<dbReference type="InterPro" id="IPR007197">
    <property type="entry name" value="rSAM"/>
</dbReference>
<dbReference type="InterPro" id="IPR058240">
    <property type="entry name" value="rSAM_sf"/>
</dbReference>
<dbReference type="AlphaFoldDB" id="A0A9D1D256"/>
<dbReference type="Gene3D" id="3.20.20.70">
    <property type="entry name" value="Aldolase class I"/>
    <property type="match status" value="1"/>
</dbReference>
<evidence type="ECO:0000313" key="7">
    <source>
        <dbReference type="Proteomes" id="UP000824261"/>
    </source>
</evidence>
<evidence type="ECO:0000259" key="5">
    <source>
        <dbReference type="PROSITE" id="PS51918"/>
    </source>
</evidence>
<organism evidence="6 7">
    <name type="scientific">Candidatus Aveggerthella stercoripullorum</name>
    <dbReference type="NCBI Taxonomy" id="2840688"/>
    <lineage>
        <taxon>Bacteria</taxon>
        <taxon>Bacillati</taxon>
        <taxon>Actinomycetota</taxon>
        <taxon>Coriobacteriia</taxon>
        <taxon>Eggerthellales</taxon>
        <taxon>Eggerthellaceae</taxon>
        <taxon>Eggerthellaceae incertae sedis</taxon>
        <taxon>Candidatus Aveggerthella</taxon>
    </lineage>
</organism>
<evidence type="ECO:0000256" key="1">
    <source>
        <dbReference type="ARBA" id="ARBA00022691"/>
    </source>
</evidence>
<dbReference type="SUPFAM" id="SSF102114">
    <property type="entry name" value="Radical SAM enzymes"/>
    <property type="match status" value="1"/>
</dbReference>